<dbReference type="Pfam" id="PF01381">
    <property type="entry name" value="HTH_3"/>
    <property type="match status" value="1"/>
</dbReference>
<evidence type="ECO:0000313" key="2">
    <source>
        <dbReference type="EMBL" id="RZO21044.1"/>
    </source>
</evidence>
<feature type="domain" description="HTH cro/C1-type" evidence="1">
    <location>
        <begin position="28"/>
        <end position="83"/>
    </location>
</feature>
<comment type="caution">
    <text evidence="2">The sequence shown here is derived from an EMBL/GenBank/DDBJ whole genome shotgun (WGS) entry which is preliminary data.</text>
</comment>
<dbReference type="SUPFAM" id="SSF47413">
    <property type="entry name" value="lambda repressor-like DNA-binding domains"/>
    <property type="match status" value="1"/>
</dbReference>
<dbReference type="PROSITE" id="PS50943">
    <property type="entry name" value="HTH_CROC1"/>
    <property type="match status" value="1"/>
</dbReference>
<proteinExistence type="predicted"/>
<reference evidence="2 3" key="1">
    <citation type="submission" date="2019-02" db="EMBL/GenBank/DDBJ databases">
        <title>Prokaryotic population dynamics and viral predation in marine succession experiment using metagenomics: the confinement effect.</title>
        <authorList>
            <person name="Haro-Moreno J.M."/>
            <person name="Rodriguez-Valera F."/>
            <person name="Lopez-Perez M."/>
        </authorList>
    </citation>
    <scope>NUCLEOTIDE SEQUENCE [LARGE SCALE GENOMIC DNA]</scope>
    <source>
        <strain evidence="2">MED-G170</strain>
    </source>
</reference>
<dbReference type="InterPro" id="IPR001387">
    <property type="entry name" value="Cro/C1-type_HTH"/>
</dbReference>
<accession>A0A520MIL6</accession>
<name>A0A520MIL6_9GAMM</name>
<dbReference type="Proteomes" id="UP000315889">
    <property type="component" value="Unassembled WGS sequence"/>
</dbReference>
<dbReference type="AlphaFoldDB" id="A0A520MIL6"/>
<evidence type="ECO:0000313" key="3">
    <source>
        <dbReference type="Proteomes" id="UP000315889"/>
    </source>
</evidence>
<dbReference type="GO" id="GO:0003677">
    <property type="term" value="F:DNA binding"/>
    <property type="evidence" value="ECO:0007669"/>
    <property type="project" value="InterPro"/>
</dbReference>
<dbReference type="EMBL" id="SHBP01000002">
    <property type="protein sequence ID" value="RZO21044.1"/>
    <property type="molecule type" value="Genomic_DNA"/>
</dbReference>
<dbReference type="InterPro" id="IPR010982">
    <property type="entry name" value="Lambda_DNA-bd_dom_sf"/>
</dbReference>
<evidence type="ECO:0000259" key="1">
    <source>
        <dbReference type="PROSITE" id="PS50943"/>
    </source>
</evidence>
<gene>
    <name evidence="2" type="ORF">EVB03_02095</name>
</gene>
<organism evidence="2 3">
    <name type="scientific">SAR92 clade bacterium</name>
    <dbReference type="NCBI Taxonomy" id="2315479"/>
    <lineage>
        <taxon>Bacteria</taxon>
        <taxon>Pseudomonadati</taxon>
        <taxon>Pseudomonadota</taxon>
        <taxon>Gammaproteobacteria</taxon>
        <taxon>Cellvibrionales</taxon>
        <taxon>Porticoccaceae</taxon>
        <taxon>SAR92 clade</taxon>
    </lineage>
</organism>
<dbReference type="CDD" id="cd00093">
    <property type="entry name" value="HTH_XRE"/>
    <property type="match status" value="1"/>
</dbReference>
<protein>
    <submittedName>
        <fullName evidence="2">XRE family transcriptional regulator</fullName>
    </submittedName>
</protein>
<sequence>MNSYRLLQKNVYHYSLAKLKKQGAIGVLDQLMEKHNISQSELGRVTGVPQATISRYINGTTKSLKFHSLKALAEYFQVPMEDIVLRRDDV</sequence>
<dbReference type="Gene3D" id="1.10.260.40">
    <property type="entry name" value="lambda repressor-like DNA-binding domains"/>
    <property type="match status" value="1"/>
</dbReference>
<dbReference type="SMART" id="SM00530">
    <property type="entry name" value="HTH_XRE"/>
    <property type="match status" value="1"/>
</dbReference>